<feature type="compositionally biased region" description="Low complexity" evidence="1">
    <location>
        <begin position="64"/>
        <end position="82"/>
    </location>
</feature>
<reference evidence="2" key="1">
    <citation type="submission" date="2018-02" db="EMBL/GenBank/DDBJ databases">
        <authorList>
            <person name="Cohen D.B."/>
            <person name="Kent A.D."/>
        </authorList>
    </citation>
    <scope>NUCLEOTIDE SEQUENCE</scope>
</reference>
<evidence type="ECO:0000256" key="1">
    <source>
        <dbReference type="SAM" id="MobiDB-lite"/>
    </source>
</evidence>
<protein>
    <submittedName>
        <fullName evidence="2">Uncharacterized protein</fullName>
    </submittedName>
</protein>
<feature type="compositionally biased region" description="Gly residues" evidence="1">
    <location>
        <begin position="152"/>
        <end position="164"/>
    </location>
</feature>
<organism evidence="2">
    <name type="scientific">Fagus sylvatica</name>
    <name type="common">Beechnut</name>
    <dbReference type="NCBI Taxonomy" id="28930"/>
    <lineage>
        <taxon>Eukaryota</taxon>
        <taxon>Viridiplantae</taxon>
        <taxon>Streptophyta</taxon>
        <taxon>Embryophyta</taxon>
        <taxon>Tracheophyta</taxon>
        <taxon>Spermatophyta</taxon>
        <taxon>Magnoliopsida</taxon>
        <taxon>eudicotyledons</taxon>
        <taxon>Gunneridae</taxon>
        <taxon>Pentapetalae</taxon>
        <taxon>rosids</taxon>
        <taxon>fabids</taxon>
        <taxon>Fagales</taxon>
        <taxon>Fagaceae</taxon>
        <taxon>Fagus</taxon>
    </lineage>
</organism>
<dbReference type="AlphaFoldDB" id="A0A2N9FJ58"/>
<evidence type="ECO:0000313" key="2">
    <source>
        <dbReference type="EMBL" id="SPC87060.1"/>
    </source>
</evidence>
<dbReference type="EMBL" id="OIVN01000891">
    <property type="protein sequence ID" value="SPC87060.1"/>
    <property type="molecule type" value="Genomic_DNA"/>
</dbReference>
<gene>
    <name evidence="2" type="ORF">FSB_LOCUS14942</name>
</gene>
<proteinExistence type="predicted"/>
<accession>A0A2N9FJ58</accession>
<name>A0A2N9FJ58_FAGSY</name>
<feature type="region of interest" description="Disordered" evidence="1">
    <location>
        <begin position="24"/>
        <end position="136"/>
    </location>
</feature>
<sequence length="181" mass="19386">MLCRSHSFSLKVIFTTSPGKSSLKIRDGNFAPPRTDPPRPVPTRAGIPRPVEIPSPSPSRRLRFFSAQPPSRRRPPTSLTQSLTLPATSLPHAAPHSFTPPQLLAQSLRSSSLSRRRSSLSHAVDPRSVTPQISRSSLSHAAALHYNPILGAGRGDAGRSGSGAGRDKLPRPPGRGGVGYW</sequence>
<feature type="region of interest" description="Disordered" evidence="1">
    <location>
        <begin position="149"/>
        <end position="181"/>
    </location>
</feature>